<keyword evidence="11" id="KW-0676">Redox-active center</keyword>
<comment type="function">
    <text evidence="12">Required for disulfide bond formation in some proteins. Part of a redox system composed of DsbI and DsbL that mediates formation of an essential disulfide bond in AssT.</text>
</comment>
<evidence type="ECO:0000256" key="9">
    <source>
        <dbReference type="ARBA" id="ARBA00023136"/>
    </source>
</evidence>
<keyword evidence="7 16" id="KW-1133">Transmembrane helix</keyword>
<evidence type="ECO:0000256" key="14">
    <source>
        <dbReference type="ARBA" id="ARBA00038526"/>
    </source>
</evidence>
<dbReference type="AlphaFoldDB" id="A0A1G5Q7P5"/>
<dbReference type="OrthoDB" id="9808637at2"/>
<sequence length="155" mass="16534">MSRFLIFIAALGSAALLVGAFGFQHLGGFAPCKMCIWQRYPHAIAIGIGVLATVIPSAILPYLGALAALSTAGIGAFHFGVEQEWWEGPSTCTSGPIGNLTPEQLMEQIMTAPLVRCDEIAWSFMNISMAGWNAIASFALAILWISAARHIQKAI</sequence>
<evidence type="ECO:0000256" key="1">
    <source>
        <dbReference type="ARBA" id="ARBA00004429"/>
    </source>
</evidence>
<dbReference type="GO" id="GO:0015035">
    <property type="term" value="F:protein-disulfide reductase activity"/>
    <property type="evidence" value="ECO:0007669"/>
    <property type="project" value="InterPro"/>
</dbReference>
<organism evidence="17 18">
    <name type="scientific">Epibacterium ulvae</name>
    <dbReference type="NCBI Taxonomy" id="1156985"/>
    <lineage>
        <taxon>Bacteria</taxon>
        <taxon>Pseudomonadati</taxon>
        <taxon>Pseudomonadota</taxon>
        <taxon>Alphaproteobacteria</taxon>
        <taxon>Rhodobacterales</taxon>
        <taxon>Roseobacteraceae</taxon>
        <taxon>Epibacterium</taxon>
    </lineage>
</organism>
<evidence type="ECO:0000256" key="2">
    <source>
        <dbReference type="ARBA" id="ARBA00022448"/>
    </source>
</evidence>
<dbReference type="GO" id="GO:0005886">
    <property type="term" value="C:plasma membrane"/>
    <property type="evidence" value="ECO:0007669"/>
    <property type="project" value="UniProtKB-SubCell"/>
</dbReference>
<dbReference type="EMBL" id="FMWG01000003">
    <property type="protein sequence ID" value="SCZ57672.1"/>
    <property type="molecule type" value="Genomic_DNA"/>
</dbReference>
<dbReference type="PIRSF" id="PIRSF033913">
    <property type="entry name" value="S-S_format_DsbB"/>
    <property type="match status" value="1"/>
</dbReference>
<dbReference type="RefSeq" id="WP_090217144.1">
    <property type="nucleotide sequence ID" value="NZ_FMWG01000003.1"/>
</dbReference>
<keyword evidence="10" id="KW-1015">Disulfide bond</keyword>
<evidence type="ECO:0000256" key="6">
    <source>
        <dbReference type="ARBA" id="ARBA00022982"/>
    </source>
</evidence>
<evidence type="ECO:0000256" key="5">
    <source>
        <dbReference type="ARBA" id="ARBA00022692"/>
    </source>
</evidence>
<dbReference type="GO" id="GO:0006457">
    <property type="term" value="P:protein folding"/>
    <property type="evidence" value="ECO:0007669"/>
    <property type="project" value="InterPro"/>
</dbReference>
<evidence type="ECO:0000256" key="10">
    <source>
        <dbReference type="ARBA" id="ARBA00023157"/>
    </source>
</evidence>
<dbReference type="Proteomes" id="UP000198767">
    <property type="component" value="Unassembled WGS sequence"/>
</dbReference>
<evidence type="ECO:0000256" key="4">
    <source>
        <dbReference type="ARBA" id="ARBA00022519"/>
    </source>
</evidence>
<keyword evidence="2" id="KW-0813">Transport</keyword>
<evidence type="ECO:0000256" key="3">
    <source>
        <dbReference type="ARBA" id="ARBA00022475"/>
    </source>
</evidence>
<feature type="transmembrane region" description="Helical" evidence="16">
    <location>
        <begin position="120"/>
        <end position="145"/>
    </location>
</feature>
<reference evidence="17 18" key="1">
    <citation type="submission" date="2016-10" db="EMBL/GenBank/DDBJ databases">
        <authorList>
            <person name="de Groot N.N."/>
        </authorList>
    </citation>
    <scope>NUCLEOTIDE SEQUENCE [LARGE SCALE GENOMIC DNA]</scope>
    <source>
        <strain evidence="17 18">U95</strain>
    </source>
</reference>
<name>A0A1G5Q7P5_9RHOB</name>
<evidence type="ECO:0000256" key="8">
    <source>
        <dbReference type="ARBA" id="ARBA00023002"/>
    </source>
</evidence>
<protein>
    <recommendedName>
        <fullName evidence="15">Putative protein-disulfide oxidoreductase DsbI</fullName>
    </recommendedName>
</protein>
<accession>A0A1G5Q7P5</accession>
<keyword evidence="4" id="KW-0997">Cell inner membrane</keyword>
<evidence type="ECO:0000256" key="11">
    <source>
        <dbReference type="ARBA" id="ARBA00023284"/>
    </source>
</evidence>
<evidence type="ECO:0000313" key="17">
    <source>
        <dbReference type="EMBL" id="SCZ57672.1"/>
    </source>
</evidence>
<dbReference type="PANTHER" id="PTHR36570:SF1">
    <property type="entry name" value="PROTEIN-DISULFIDE OXIDOREDUCTASE DSBI"/>
    <property type="match status" value="1"/>
</dbReference>
<evidence type="ECO:0000256" key="7">
    <source>
        <dbReference type="ARBA" id="ARBA00022989"/>
    </source>
</evidence>
<keyword evidence="5 16" id="KW-0812">Transmembrane</keyword>
<dbReference type="InterPro" id="IPR003752">
    <property type="entry name" value="DiS_bond_form_DsbB/BdbC"/>
</dbReference>
<comment type="similarity">
    <text evidence="13">Belongs to the DsbB family. DsbI subfamily.</text>
</comment>
<proteinExistence type="inferred from homology"/>
<dbReference type="Gene3D" id="1.20.1550.10">
    <property type="entry name" value="DsbB-like"/>
    <property type="match status" value="1"/>
</dbReference>
<keyword evidence="3" id="KW-1003">Cell membrane</keyword>
<dbReference type="Pfam" id="PF02600">
    <property type="entry name" value="DsbB"/>
    <property type="match status" value="1"/>
</dbReference>
<evidence type="ECO:0000256" key="15">
    <source>
        <dbReference type="ARBA" id="ARBA00039389"/>
    </source>
</evidence>
<evidence type="ECO:0000256" key="12">
    <source>
        <dbReference type="ARBA" id="ARBA00037310"/>
    </source>
</evidence>
<dbReference type="SUPFAM" id="SSF158442">
    <property type="entry name" value="DsbB-like"/>
    <property type="match status" value="1"/>
</dbReference>
<dbReference type="InterPro" id="IPR024199">
    <property type="entry name" value="Uncharacterised_DsbB"/>
</dbReference>
<dbReference type="InterPro" id="IPR050183">
    <property type="entry name" value="DsbB"/>
</dbReference>
<keyword evidence="18" id="KW-1185">Reference proteome</keyword>
<dbReference type="InterPro" id="IPR023380">
    <property type="entry name" value="DsbB-like_sf"/>
</dbReference>
<evidence type="ECO:0000313" key="18">
    <source>
        <dbReference type="Proteomes" id="UP000198767"/>
    </source>
</evidence>
<keyword evidence="9 16" id="KW-0472">Membrane</keyword>
<comment type="subcellular location">
    <subcellularLocation>
        <location evidence="1">Cell inner membrane</location>
        <topology evidence="1">Multi-pass membrane protein</topology>
    </subcellularLocation>
</comment>
<evidence type="ECO:0000256" key="13">
    <source>
        <dbReference type="ARBA" id="ARBA00038060"/>
    </source>
</evidence>
<feature type="transmembrane region" description="Helical" evidence="16">
    <location>
        <begin position="36"/>
        <end position="55"/>
    </location>
</feature>
<keyword evidence="6" id="KW-0249">Electron transport</keyword>
<keyword evidence="8" id="KW-0560">Oxidoreductase</keyword>
<comment type="subunit">
    <text evidence="14">Interacts with DsbL.</text>
</comment>
<gene>
    <name evidence="17" type="ORF">SAMN04488118_103120</name>
</gene>
<dbReference type="STRING" id="1156985.SAMN04488118_103120"/>
<dbReference type="PANTHER" id="PTHR36570">
    <property type="entry name" value="DISULFIDE BOND FORMATION PROTEIN B"/>
    <property type="match status" value="1"/>
</dbReference>
<evidence type="ECO:0000256" key="16">
    <source>
        <dbReference type="SAM" id="Phobius"/>
    </source>
</evidence>